<protein>
    <submittedName>
        <fullName evidence="4">OLC1v1022396C1</fullName>
    </submittedName>
</protein>
<feature type="transmembrane region" description="Helical" evidence="3">
    <location>
        <begin position="60"/>
        <end position="90"/>
    </location>
</feature>
<dbReference type="Proteomes" id="UP001161247">
    <property type="component" value="Chromosome 1"/>
</dbReference>
<reference evidence="4" key="1">
    <citation type="submission" date="2023-03" db="EMBL/GenBank/DDBJ databases">
        <authorList>
            <person name="Julca I."/>
        </authorList>
    </citation>
    <scope>NUCLEOTIDE SEQUENCE</scope>
</reference>
<name>A0AAV1BYF0_OLDCO</name>
<sequence length="209" mass="23673">MYPLPPPPPTPSPPLPQQFKQIDVKREAADQHLLPPELPISSKRQFGGYSKLQNSHRTNPIIWCLAIFCMIFSILLILFGIATLIIFVGLKPRTPLFDTPGASLTVVYIDSAESAQFLNSDFTFMANFSNPNRKLDITFEYLKFELYSFDTLIAAQVLEPFTQARRQTRLVTIQMISSLVYFPPNHAVELQKQMPIRAHKPTHRGLGSS</sequence>
<organism evidence="4 5">
    <name type="scientific">Oldenlandia corymbosa var. corymbosa</name>
    <dbReference type="NCBI Taxonomy" id="529605"/>
    <lineage>
        <taxon>Eukaryota</taxon>
        <taxon>Viridiplantae</taxon>
        <taxon>Streptophyta</taxon>
        <taxon>Embryophyta</taxon>
        <taxon>Tracheophyta</taxon>
        <taxon>Spermatophyta</taxon>
        <taxon>Magnoliopsida</taxon>
        <taxon>eudicotyledons</taxon>
        <taxon>Gunneridae</taxon>
        <taxon>Pentapetalae</taxon>
        <taxon>asterids</taxon>
        <taxon>lamiids</taxon>
        <taxon>Gentianales</taxon>
        <taxon>Rubiaceae</taxon>
        <taxon>Rubioideae</taxon>
        <taxon>Spermacoceae</taxon>
        <taxon>Hedyotis-Oldenlandia complex</taxon>
        <taxon>Oldenlandia</taxon>
    </lineage>
</organism>
<gene>
    <name evidence="4" type="ORF">OLC1_LOCUS791</name>
</gene>
<proteinExistence type="predicted"/>
<evidence type="ECO:0000256" key="2">
    <source>
        <dbReference type="ARBA" id="ARBA00023136"/>
    </source>
</evidence>
<keyword evidence="3" id="KW-1133">Transmembrane helix</keyword>
<keyword evidence="3" id="KW-0812">Transmembrane</keyword>
<dbReference type="PANTHER" id="PTHR31234">
    <property type="entry name" value="LATE EMBRYOGENESIS ABUNDANT (LEA) HYDROXYPROLINE-RICH GLYCOPROTEIN FAMILY"/>
    <property type="match status" value="1"/>
</dbReference>
<dbReference type="EMBL" id="OX459118">
    <property type="protein sequence ID" value="CAI9088146.1"/>
    <property type="molecule type" value="Genomic_DNA"/>
</dbReference>
<comment type="subcellular location">
    <subcellularLocation>
        <location evidence="1">Membrane</location>
    </subcellularLocation>
</comment>
<keyword evidence="2 3" id="KW-0472">Membrane</keyword>
<evidence type="ECO:0000256" key="3">
    <source>
        <dbReference type="SAM" id="Phobius"/>
    </source>
</evidence>
<accession>A0AAV1BYF0</accession>
<evidence type="ECO:0000256" key="1">
    <source>
        <dbReference type="ARBA" id="ARBA00004370"/>
    </source>
</evidence>
<dbReference type="GO" id="GO:0098542">
    <property type="term" value="P:defense response to other organism"/>
    <property type="evidence" value="ECO:0007669"/>
    <property type="project" value="InterPro"/>
</dbReference>
<dbReference type="PANTHER" id="PTHR31234:SF42">
    <property type="entry name" value="LATE EMBRYOGENESIS ABUNDANT (LEA) HYDROXYPROLINE-RICH GLYCOPROTEIN FAMILY"/>
    <property type="match status" value="1"/>
</dbReference>
<dbReference type="InterPro" id="IPR044839">
    <property type="entry name" value="NDR1-like"/>
</dbReference>
<evidence type="ECO:0000313" key="5">
    <source>
        <dbReference type="Proteomes" id="UP001161247"/>
    </source>
</evidence>
<dbReference type="AlphaFoldDB" id="A0AAV1BYF0"/>
<evidence type="ECO:0000313" key="4">
    <source>
        <dbReference type="EMBL" id="CAI9088146.1"/>
    </source>
</evidence>
<keyword evidence="5" id="KW-1185">Reference proteome</keyword>
<dbReference type="GO" id="GO:0005886">
    <property type="term" value="C:plasma membrane"/>
    <property type="evidence" value="ECO:0007669"/>
    <property type="project" value="TreeGrafter"/>
</dbReference>